<dbReference type="EMBL" id="JBAWKC010000002">
    <property type="protein sequence ID" value="MFH6768445.1"/>
    <property type="molecule type" value="Genomic_DNA"/>
</dbReference>
<dbReference type="InterPro" id="IPR036909">
    <property type="entry name" value="Cyt_c-like_dom_sf"/>
</dbReference>
<comment type="caution">
    <text evidence="6">The sequence shown here is derived from an EMBL/GenBank/DDBJ whole genome shotgun (WGS) entry which is preliminary data.</text>
</comment>
<reference evidence="6 7" key="1">
    <citation type="submission" date="2024-02" db="EMBL/GenBank/DDBJ databases">
        <title>A Gaetbulibacter species isolated from tidal flats and genomic insights of their niches.</title>
        <authorList>
            <person name="Ye Y."/>
        </authorList>
    </citation>
    <scope>NUCLEOTIDE SEQUENCE [LARGE SCALE GENOMIC DNA]</scope>
    <source>
        <strain evidence="6 7">KEM-8</strain>
    </source>
</reference>
<sequence>MTTIQKLITLFFTILLISCGGKKEKENEGFSYEKKTTTETNSAVKNTNVTASLKVDLTNKGVGPVSSLELPAEINAEMAAHGSEVFTKMCTACHRPTKKFIGPAPLGILERRTPEWIMNMILNPENMIQNDPLAKELLTEFNNAPMANQNLTMEEARAVLEYFRTLK</sequence>
<name>A0ABW7MNQ4_9FLAO</name>
<feature type="domain" description="Cytochrome c" evidence="5">
    <location>
        <begin position="77"/>
        <end position="167"/>
    </location>
</feature>
<organism evidence="6 7">
    <name type="scientific">Gaetbulibacter aquiaggeris</name>
    <dbReference type="NCBI Taxonomy" id="1735373"/>
    <lineage>
        <taxon>Bacteria</taxon>
        <taxon>Pseudomonadati</taxon>
        <taxon>Bacteroidota</taxon>
        <taxon>Flavobacteriia</taxon>
        <taxon>Flavobacteriales</taxon>
        <taxon>Flavobacteriaceae</taxon>
        <taxon>Gaetbulibacter</taxon>
    </lineage>
</organism>
<dbReference type="Pfam" id="PF00034">
    <property type="entry name" value="Cytochrom_C"/>
    <property type="match status" value="1"/>
</dbReference>
<protein>
    <submittedName>
        <fullName evidence="6">Cytochrome c</fullName>
    </submittedName>
</protein>
<dbReference type="Proteomes" id="UP001610104">
    <property type="component" value="Unassembled WGS sequence"/>
</dbReference>
<dbReference type="InterPro" id="IPR009056">
    <property type="entry name" value="Cyt_c-like_dom"/>
</dbReference>
<gene>
    <name evidence="6" type="ORF">V8G56_06840</name>
</gene>
<keyword evidence="3 4" id="KW-0408">Iron</keyword>
<evidence type="ECO:0000256" key="1">
    <source>
        <dbReference type="ARBA" id="ARBA00022617"/>
    </source>
</evidence>
<keyword evidence="7" id="KW-1185">Reference proteome</keyword>
<evidence type="ECO:0000313" key="7">
    <source>
        <dbReference type="Proteomes" id="UP001610104"/>
    </source>
</evidence>
<dbReference type="PROSITE" id="PS51007">
    <property type="entry name" value="CYTC"/>
    <property type="match status" value="1"/>
</dbReference>
<keyword evidence="1 4" id="KW-0349">Heme</keyword>
<dbReference type="SUPFAM" id="SSF46626">
    <property type="entry name" value="Cytochrome c"/>
    <property type="match status" value="1"/>
</dbReference>
<evidence type="ECO:0000256" key="3">
    <source>
        <dbReference type="ARBA" id="ARBA00023004"/>
    </source>
</evidence>
<evidence type="ECO:0000256" key="4">
    <source>
        <dbReference type="PROSITE-ProRule" id="PRU00433"/>
    </source>
</evidence>
<dbReference type="PROSITE" id="PS51257">
    <property type="entry name" value="PROKAR_LIPOPROTEIN"/>
    <property type="match status" value="1"/>
</dbReference>
<proteinExistence type="predicted"/>
<dbReference type="Gene3D" id="1.10.760.10">
    <property type="entry name" value="Cytochrome c-like domain"/>
    <property type="match status" value="1"/>
</dbReference>
<keyword evidence="2 4" id="KW-0479">Metal-binding</keyword>
<evidence type="ECO:0000313" key="6">
    <source>
        <dbReference type="EMBL" id="MFH6768445.1"/>
    </source>
</evidence>
<evidence type="ECO:0000256" key="2">
    <source>
        <dbReference type="ARBA" id="ARBA00022723"/>
    </source>
</evidence>
<dbReference type="RefSeq" id="WP_395437700.1">
    <property type="nucleotide sequence ID" value="NZ_JBAWKC010000002.1"/>
</dbReference>
<evidence type="ECO:0000259" key="5">
    <source>
        <dbReference type="PROSITE" id="PS51007"/>
    </source>
</evidence>
<accession>A0ABW7MNQ4</accession>